<evidence type="ECO:0000256" key="3">
    <source>
        <dbReference type="ARBA" id="ARBA00022741"/>
    </source>
</evidence>
<feature type="compositionally biased region" description="Low complexity" evidence="6">
    <location>
        <begin position="339"/>
        <end position="349"/>
    </location>
</feature>
<sequence>MKVLSCFSPCIGKCSIADQNGVGCASSASPPPAPVMEAFSSEALTNTAPVQILSEDAQPWRVASPQDQPLLSQLSPGCLKPLALLGEGAYGCVELCRVSVTIPIAPSALDSSNDQPLAEQHSTNFPADSSTTSHPSTDSGQDPASSLRQQPGPSSAAGSTITAPDGATGSEAVISPREEVIVRPGRFSVHRLRLYPHPSEPLAPSPCATPPAPSRFARLSRLHCRQGPLRASAPSGSLAAATPGSKGSLGVSGVSLGAGASPTGIPAATASGAGPTTPPSAPRPSSAAGPSGVGGCSEFVRGSLFPRPRSLGSATHAHSGPPSTRSTKLPRQSSSAANPSTPAGGYGSGAAAATAMFSSELVVAVKRIGYGRIMNRSGGGGRGREPDGCAACPGGAIGRGRGGYGPSRTRLSRMQAIELLQLARCRECPFIVRVFGCVQDDPRSVVATAAAGGGDDGVGGGGGGGNATSGVASASKQSLRPSKLSPRRPQPASSSSSPSCRIVMEWAEGGDLGSLIKALSARRGLCSDPSRERLLMSETSARFYLACLVEALSFLHGKGLLHRDVKPANLLLTSDGRAKLGDLGMVCHLDRDGMAAGRAGTPNYMAPEVWAYGTGPKYSSYSANADLWSAGVVLYELLTGHLPESHPDEYLRRSWSFTPRHITFSAELRDLLGRLLMPRPRRRLQSCAELVAHPWFAGFDWQGLRDGTLPAPYVPAAHRPPPSTAAHLLASASSVTAGVGLMPPLLEENGPSGFAATASSSRGTGSYAAAAVRAIFRVPSAGALRQSAPAGPVAGTVSTGTPTVPSQAAPTASLSGQPAVDFQACLGSSTGGPIGHGQQSHHASSPPLPAAAATGPLSVWRSLGWPATARSSPAGTSAPASATSSTMSLSA</sequence>
<organism evidence="8 9">
    <name type="scientific">Volvox africanus</name>
    <dbReference type="NCBI Taxonomy" id="51714"/>
    <lineage>
        <taxon>Eukaryota</taxon>
        <taxon>Viridiplantae</taxon>
        <taxon>Chlorophyta</taxon>
        <taxon>core chlorophytes</taxon>
        <taxon>Chlorophyceae</taxon>
        <taxon>CS clade</taxon>
        <taxon>Chlamydomonadales</taxon>
        <taxon>Volvocaceae</taxon>
        <taxon>Volvox</taxon>
    </lineage>
</organism>
<dbReference type="InterPro" id="IPR011009">
    <property type="entry name" value="Kinase-like_dom_sf"/>
</dbReference>
<evidence type="ECO:0000256" key="5">
    <source>
        <dbReference type="ARBA" id="ARBA00022840"/>
    </source>
</evidence>
<gene>
    <name evidence="8" type="ORF">VaNZ11_010452</name>
</gene>
<evidence type="ECO:0000259" key="7">
    <source>
        <dbReference type="PROSITE" id="PS50011"/>
    </source>
</evidence>
<feature type="non-terminal residue" evidence="8">
    <location>
        <position position="891"/>
    </location>
</feature>
<feature type="region of interest" description="Disordered" evidence="6">
    <location>
        <begin position="228"/>
        <end position="249"/>
    </location>
</feature>
<feature type="region of interest" description="Disordered" evidence="6">
    <location>
        <begin position="786"/>
        <end position="853"/>
    </location>
</feature>
<feature type="compositionally biased region" description="Gly residues" evidence="6">
    <location>
        <begin position="453"/>
        <end position="467"/>
    </location>
</feature>
<proteinExistence type="predicted"/>
<evidence type="ECO:0000313" key="9">
    <source>
        <dbReference type="Proteomes" id="UP001165090"/>
    </source>
</evidence>
<dbReference type="SUPFAM" id="SSF56112">
    <property type="entry name" value="Protein kinase-like (PK-like)"/>
    <property type="match status" value="1"/>
</dbReference>
<feature type="compositionally biased region" description="Low complexity" evidence="6">
    <location>
        <begin position="490"/>
        <end position="499"/>
    </location>
</feature>
<feature type="region of interest" description="Disordered" evidence="6">
    <location>
        <begin position="868"/>
        <end position="891"/>
    </location>
</feature>
<dbReference type="SMART" id="SM00220">
    <property type="entry name" value="S_TKc"/>
    <property type="match status" value="1"/>
</dbReference>
<keyword evidence="9" id="KW-1185">Reference proteome</keyword>
<dbReference type="Pfam" id="PF00069">
    <property type="entry name" value="Pkinase"/>
    <property type="match status" value="1"/>
</dbReference>
<name>A0ABQ5SA76_9CHLO</name>
<keyword evidence="4" id="KW-0418">Kinase</keyword>
<dbReference type="PROSITE" id="PS50011">
    <property type="entry name" value="PROTEIN_KINASE_DOM"/>
    <property type="match status" value="1"/>
</dbReference>
<keyword evidence="5" id="KW-0067">ATP-binding</keyword>
<feature type="domain" description="Protein kinase" evidence="7">
    <location>
        <begin position="335"/>
        <end position="696"/>
    </location>
</feature>
<feature type="compositionally biased region" description="Polar residues" evidence="6">
    <location>
        <begin position="321"/>
        <end position="338"/>
    </location>
</feature>
<feature type="compositionally biased region" description="Low complexity" evidence="6">
    <location>
        <begin position="840"/>
        <end position="853"/>
    </location>
</feature>
<dbReference type="Proteomes" id="UP001165090">
    <property type="component" value="Unassembled WGS sequence"/>
</dbReference>
<dbReference type="InterPro" id="IPR008271">
    <property type="entry name" value="Ser/Thr_kinase_AS"/>
</dbReference>
<evidence type="ECO:0000313" key="8">
    <source>
        <dbReference type="EMBL" id="GLI66564.1"/>
    </source>
</evidence>
<dbReference type="EMBL" id="BSDZ01000035">
    <property type="protein sequence ID" value="GLI66564.1"/>
    <property type="molecule type" value="Genomic_DNA"/>
</dbReference>
<dbReference type="PROSITE" id="PS00108">
    <property type="entry name" value="PROTEIN_KINASE_ST"/>
    <property type="match status" value="1"/>
</dbReference>
<accession>A0ABQ5SA76</accession>
<dbReference type="PANTHER" id="PTHR24353:SF147">
    <property type="entry name" value="CGMP-DEPENDENT SERINE_THREONIN PROTEIN KINASE-RELATED"/>
    <property type="match status" value="1"/>
</dbReference>
<feature type="compositionally biased region" description="Polar residues" evidence="6">
    <location>
        <begin position="796"/>
        <end position="816"/>
    </location>
</feature>
<keyword evidence="1" id="KW-0723">Serine/threonine-protein kinase</keyword>
<protein>
    <recommendedName>
        <fullName evidence="7">Protein kinase domain-containing protein</fullName>
    </recommendedName>
</protein>
<keyword evidence="3" id="KW-0547">Nucleotide-binding</keyword>
<dbReference type="PANTHER" id="PTHR24353">
    <property type="entry name" value="CYCLIC NUCLEOTIDE-DEPENDENT PROTEIN KINASE"/>
    <property type="match status" value="1"/>
</dbReference>
<evidence type="ECO:0000256" key="4">
    <source>
        <dbReference type="ARBA" id="ARBA00022777"/>
    </source>
</evidence>
<dbReference type="InterPro" id="IPR000719">
    <property type="entry name" value="Prot_kinase_dom"/>
</dbReference>
<feature type="compositionally biased region" description="Polar residues" evidence="6">
    <location>
        <begin position="109"/>
        <end position="127"/>
    </location>
</feature>
<feature type="compositionally biased region" description="Low complexity" evidence="6">
    <location>
        <begin position="265"/>
        <end position="275"/>
    </location>
</feature>
<dbReference type="Gene3D" id="1.10.510.10">
    <property type="entry name" value="Transferase(Phosphotransferase) domain 1"/>
    <property type="match status" value="1"/>
</dbReference>
<keyword evidence="2" id="KW-0808">Transferase</keyword>
<feature type="compositionally biased region" description="Polar residues" evidence="6">
    <location>
        <begin position="140"/>
        <end position="162"/>
    </location>
</feature>
<feature type="region of interest" description="Disordered" evidence="6">
    <location>
        <begin position="453"/>
        <end position="499"/>
    </location>
</feature>
<feature type="compositionally biased region" description="Low complexity" evidence="6">
    <location>
        <begin position="128"/>
        <end position="139"/>
    </location>
</feature>
<feature type="region of interest" description="Disordered" evidence="6">
    <location>
        <begin position="109"/>
        <end position="177"/>
    </location>
</feature>
<comment type="caution">
    <text evidence="8">The sequence shown here is derived from an EMBL/GenBank/DDBJ whole genome shotgun (WGS) entry which is preliminary data.</text>
</comment>
<evidence type="ECO:0000256" key="6">
    <source>
        <dbReference type="SAM" id="MobiDB-lite"/>
    </source>
</evidence>
<evidence type="ECO:0000256" key="1">
    <source>
        <dbReference type="ARBA" id="ARBA00022527"/>
    </source>
</evidence>
<reference evidence="8 9" key="1">
    <citation type="journal article" date="2023" name="IScience">
        <title>Expanded male sex-determining region conserved during the evolution of homothallism in the green alga Volvox.</title>
        <authorList>
            <person name="Yamamoto K."/>
            <person name="Matsuzaki R."/>
            <person name="Mahakham W."/>
            <person name="Heman W."/>
            <person name="Sekimoto H."/>
            <person name="Kawachi M."/>
            <person name="Minakuchi Y."/>
            <person name="Toyoda A."/>
            <person name="Nozaki H."/>
        </authorList>
    </citation>
    <scope>NUCLEOTIDE SEQUENCE [LARGE SCALE GENOMIC DNA]</scope>
    <source>
        <strain evidence="8 9">NIES-4468</strain>
    </source>
</reference>
<evidence type="ECO:0000256" key="2">
    <source>
        <dbReference type="ARBA" id="ARBA00022679"/>
    </source>
</evidence>
<feature type="region of interest" description="Disordered" evidence="6">
    <location>
        <begin position="265"/>
        <end position="349"/>
    </location>
</feature>